<evidence type="ECO:0000313" key="2">
    <source>
        <dbReference type="Proteomes" id="UP000269199"/>
    </source>
</evidence>
<proteinExistence type="predicted"/>
<dbReference type="Proteomes" id="UP000269199">
    <property type="component" value="Chromosome"/>
</dbReference>
<name>A0AAD0UB74_9BURK</name>
<evidence type="ECO:0000313" key="1">
    <source>
        <dbReference type="EMBL" id="AYR26758.1"/>
    </source>
</evidence>
<dbReference type="EMBL" id="CP024996">
    <property type="protein sequence ID" value="AYR26758.1"/>
    <property type="molecule type" value="Genomic_DNA"/>
</dbReference>
<dbReference type="AlphaFoldDB" id="A0AAD0UB74"/>
<reference evidence="1 2" key="1">
    <citation type="submission" date="2017-11" db="EMBL/GenBank/DDBJ databases">
        <title>Complete genome sequence of Herbaspirillum rubrisubalbicans DSM 11543.</title>
        <authorList>
            <person name="Chen M."/>
            <person name="An Q."/>
        </authorList>
    </citation>
    <scope>NUCLEOTIDE SEQUENCE [LARGE SCALE GENOMIC DNA]</scope>
    <source>
        <strain evidence="1 2">DSM 11543</strain>
    </source>
</reference>
<protein>
    <submittedName>
        <fullName evidence="1">Uncharacterized protein</fullName>
    </submittedName>
</protein>
<accession>A0AAD0UB74</accession>
<gene>
    <name evidence="1" type="ORF">RC54_24320</name>
</gene>
<organism evidence="1 2">
    <name type="scientific">Herbaspirillum rubrisubalbicans</name>
    <dbReference type="NCBI Taxonomy" id="80842"/>
    <lineage>
        <taxon>Bacteria</taxon>
        <taxon>Pseudomonadati</taxon>
        <taxon>Pseudomonadota</taxon>
        <taxon>Betaproteobacteria</taxon>
        <taxon>Burkholderiales</taxon>
        <taxon>Oxalobacteraceae</taxon>
        <taxon>Herbaspirillum</taxon>
    </lineage>
</organism>
<sequence length="75" mass="9175">MDKKAEQHNIYKPRLIKVCLEKSLNMQLQNHIKQRTVFLVWKGMRYWGWLMKRGKLEGLYCRMILAHTLSLWEEL</sequence>